<dbReference type="AlphaFoldDB" id="A0A446BXQ3"/>
<dbReference type="InterPro" id="IPR035979">
    <property type="entry name" value="RBD_domain_sf"/>
</dbReference>
<name>A0A446BXQ3_9PEZI</name>
<evidence type="ECO:0000313" key="4">
    <source>
        <dbReference type="Proteomes" id="UP000289323"/>
    </source>
</evidence>
<dbReference type="GO" id="GO:0003676">
    <property type="term" value="F:nucleic acid binding"/>
    <property type="evidence" value="ECO:0007669"/>
    <property type="project" value="InterPro"/>
</dbReference>
<dbReference type="FunFam" id="3.30.70.330:FF:000503">
    <property type="entry name" value="Calcineurin binding protein, putative"/>
    <property type="match status" value="1"/>
</dbReference>
<dbReference type="Proteomes" id="UP000289323">
    <property type="component" value="Unassembled WGS sequence"/>
</dbReference>
<evidence type="ECO:0000313" key="3">
    <source>
        <dbReference type="EMBL" id="SPQ27277.1"/>
    </source>
</evidence>
<organism evidence="3 4">
    <name type="scientific">Thermothielavioides terrestris</name>
    <dbReference type="NCBI Taxonomy" id="2587410"/>
    <lineage>
        <taxon>Eukaryota</taxon>
        <taxon>Fungi</taxon>
        <taxon>Dikarya</taxon>
        <taxon>Ascomycota</taxon>
        <taxon>Pezizomycotina</taxon>
        <taxon>Sordariomycetes</taxon>
        <taxon>Sordariomycetidae</taxon>
        <taxon>Sordariales</taxon>
        <taxon>Chaetomiaceae</taxon>
        <taxon>Thermothielavioides</taxon>
    </lineage>
</organism>
<comment type="similarity">
    <text evidence="1">Belongs to the RCAN family.</text>
</comment>
<dbReference type="GO" id="GO:0019722">
    <property type="term" value="P:calcium-mediated signaling"/>
    <property type="evidence" value="ECO:0007669"/>
    <property type="project" value="InterPro"/>
</dbReference>
<proteinExistence type="inferred from homology"/>
<dbReference type="Gene3D" id="3.30.70.330">
    <property type="match status" value="1"/>
</dbReference>
<dbReference type="GO" id="GO:0005634">
    <property type="term" value="C:nucleus"/>
    <property type="evidence" value="ECO:0007669"/>
    <property type="project" value="TreeGrafter"/>
</dbReference>
<dbReference type="CDD" id="cd12434">
    <property type="entry name" value="RRM_RCAN_like"/>
    <property type="match status" value="1"/>
</dbReference>
<dbReference type="SUPFAM" id="SSF54928">
    <property type="entry name" value="RNA-binding domain, RBD"/>
    <property type="match status" value="1"/>
</dbReference>
<feature type="region of interest" description="Disordered" evidence="2">
    <location>
        <begin position="203"/>
        <end position="298"/>
    </location>
</feature>
<dbReference type="PANTHER" id="PTHR10300:SF14">
    <property type="entry name" value="PROTEIN SARAH"/>
    <property type="match status" value="1"/>
</dbReference>
<dbReference type="EMBL" id="OUUZ01000019">
    <property type="protein sequence ID" value="SPQ27277.1"/>
    <property type="molecule type" value="Genomic_DNA"/>
</dbReference>
<protein>
    <submittedName>
        <fullName evidence="3">Fbc57238-c69c-4512-a964-95f5a12a0a16</fullName>
    </submittedName>
</protein>
<reference evidence="3 4" key="1">
    <citation type="submission" date="2018-04" db="EMBL/GenBank/DDBJ databases">
        <authorList>
            <person name="Huttner S."/>
            <person name="Dainat J."/>
        </authorList>
    </citation>
    <scope>NUCLEOTIDE SEQUENCE [LARGE SCALE GENOMIC DNA]</scope>
</reference>
<evidence type="ECO:0000256" key="1">
    <source>
        <dbReference type="ARBA" id="ARBA00008209"/>
    </source>
</evidence>
<dbReference type="InterPro" id="IPR006931">
    <property type="entry name" value="Calcipressin"/>
</dbReference>
<sequence>MEQVQRELPLRMAQQSQEQQQSQQSSPELLPSPPSRSSTGSSSRSRKSTLSLDLSNLPPLTRPTPPCNTLIFTNLQSRDTFAPDNLQTIRDLISQTARIHAFSPLKSLSRIVVSFYSDADAIAVRQIWDGEAIMGERCRVYFGQPTPLTTQPDTHLALPDAGRLFFISPPPSPPHGWQQRLEDAPNKMVHAEDLAEALAKLRNHGSNNNNDNVDGAADAMASPVSPSESGSGRQQRSRSSTLVFRPDPELGASPDLPCVIIHDMTDEPDEMSPVGGAQPSRPILAHTARPPIELMHDA</sequence>
<evidence type="ECO:0000256" key="2">
    <source>
        <dbReference type="SAM" id="MobiDB-lite"/>
    </source>
</evidence>
<dbReference type="Pfam" id="PF04847">
    <property type="entry name" value="Calcipressin"/>
    <property type="match status" value="1"/>
</dbReference>
<gene>
    <name evidence="3" type="ORF">TT172_LOCUS9696</name>
</gene>
<dbReference type="GO" id="GO:0008597">
    <property type="term" value="F:calcium-dependent protein serine/threonine phosphatase regulator activity"/>
    <property type="evidence" value="ECO:0007669"/>
    <property type="project" value="TreeGrafter"/>
</dbReference>
<dbReference type="InterPro" id="IPR012677">
    <property type="entry name" value="Nucleotide-bd_a/b_plait_sf"/>
</dbReference>
<feature type="compositionally biased region" description="Low complexity" evidence="2">
    <location>
        <begin position="14"/>
        <end position="55"/>
    </location>
</feature>
<dbReference type="GO" id="GO:0005737">
    <property type="term" value="C:cytoplasm"/>
    <property type="evidence" value="ECO:0007669"/>
    <property type="project" value="TreeGrafter"/>
</dbReference>
<feature type="compositionally biased region" description="Low complexity" evidence="2">
    <location>
        <begin position="207"/>
        <end position="240"/>
    </location>
</feature>
<feature type="region of interest" description="Disordered" evidence="2">
    <location>
        <begin position="1"/>
        <end position="65"/>
    </location>
</feature>
<dbReference type="PANTHER" id="PTHR10300">
    <property type="entry name" value="CALCIPRESSIN"/>
    <property type="match status" value="1"/>
</dbReference>
<accession>A0A446BXQ3</accession>